<name>A0A9Q0ZZY9_9ROSI</name>
<dbReference type="EMBL" id="JAPFFM010000008">
    <property type="protein sequence ID" value="KAJ6753133.1"/>
    <property type="molecule type" value="Genomic_DNA"/>
</dbReference>
<reference evidence="1" key="2">
    <citation type="journal article" date="2023" name="Int. J. Mol. Sci.">
        <title>De Novo Assembly and Annotation of 11 Diverse Shrub Willow (Salix) Genomes Reveals Novel Gene Organization in Sex-Linked Regions.</title>
        <authorList>
            <person name="Hyden B."/>
            <person name="Feng K."/>
            <person name="Yates T.B."/>
            <person name="Jawdy S."/>
            <person name="Cereghino C."/>
            <person name="Smart L.B."/>
            <person name="Muchero W."/>
        </authorList>
    </citation>
    <scope>NUCLEOTIDE SEQUENCE</scope>
    <source>
        <tissue evidence="1">Shoot tip</tissue>
    </source>
</reference>
<gene>
    <name evidence="1" type="ORF">OIU74_027904</name>
</gene>
<dbReference type="Proteomes" id="UP001151752">
    <property type="component" value="Unassembled WGS sequence"/>
</dbReference>
<proteinExistence type="predicted"/>
<evidence type="ECO:0000313" key="2">
    <source>
        <dbReference type="Proteomes" id="UP001151752"/>
    </source>
</evidence>
<organism evidence="1 2">
    <name type="scientific">Salix koriyanagi</name>
    <dbReference type="NCBI Taxonomy" id="2511006"/>
    <lineage>
        <taxon>Eukaryota</taxon>
        <taxon>Viridiplantae</taxon>
        <taxon>Streptophyta</taxon>
        <taxon>Embryophyta</taxon>
        <taxon>Tracheophyta</taxon>
        <taxon>Spermatophyta</taxon>
        <taxon>Magnoliopsida</taxon>
        <taxon>eudicotyledons</taxon>
        <taxon>Gunneridae</taxon>
        <taxon>Pentapetalae</taxon>
        <taxon>rosids</taxon>
        <taxon>fabids</taxon>
        <taxon>Malpighiales</taxon>
        <taxon>Salicaceae</taxon>
        <taxon>Saliceae</taxon>
        <taxon>Salix</taxon>
    </lineage>
</organism>
<keyword evidence="2" id="KW-1185">Reference proteome</keyword>
<sequence>MTVKRIETTTDFVESGKLKKKKQRQTCPPGIIGEDPRFFIHSLHIPSFIGSRYIIAYRLLVSIKILSVYGCVNGSSWELQRAMVELCVAAGGTNKEVNLKCLPLLFPLVPTMPPIET</sequence>
<evidence type="ECO:0000313" key="1">
    <source>
        <dbReference type="EMBL" id="KAJ6753133.1"/>
    </source>
</evidence>
<accession>A0A9Q0ZZY9</accession>
<comment type="caution">
    <text evidence="1">The sequence shown here is derived from an EMBL/GenBank/DDBJ whole genome shotgun (WGS) entry which is preliminary data.</text>
</comment>
<reference evidence="1" key="1">
    <citation type="submission" date="2022-11" db="EMBL/GenBank/DDBJ databases">
        <authorList>
            <person name="Hyden B.L."/>
            <person name="Feng K."/>
            <person name="Yates T."/>
            <person name="Jawdy S."/>
            <person name="Smart L.B."/>
            <person name="Muchero W."/>
        </authorList>
    </citation>
    <scope>NUCLEOTIDE SEQUENCE</scope>
    <source>
        <tissue evidence="1">Shoot tip</tissue>
    </source>
</reference>
<dbReference type="AlphaFoldDB" id="A0A9Q0ZZY9"/>
<protein>
    <submittedName>
        <fullName evidence="1">Uncharacterized protein</fullName>
    </submittedName>
</protein>